<dbReference type="Gene3D" id="3.40.50.360">
    <property type="match status" value="1"/>
</dbReference>
<evidence type="ECO:0000259" key="3">
    <source>
        <dbReference type="Pfam" id="PF03358"/>
    </source>
</evidence>
<dbReference type="EMBL" id="LT838272">
    <property type="protein sequence ID" value="SMB95205.1"/>
    <property type="molecule type" value="Genomic_DNA"/>
</dbReference>
<keyword evidence="1" id="KW-0285">Flavoprotein</keyword>
<evidence type="ECO:0000313" key="5">
    <source>
        <dbReference type="Proteomes" id="UP000192569"/>
    </source>
</evidence>
<protein>
    <submittedName>
        <fullName evidence="4">Multimeric flavodoxin WrbA</fullName>
    </submittedName>
</protein>
<keyword evidence="2" id="KW-0288">FMN</keyword>
<feature type="domain" description="NADPH-dependent FMN reductase-like" evidence="3">
    <location>
        <begin position="4"/>
        <end position="157"/>
    </location>
</feature>
<dbReference type="Pfam" id="PF03358">
    <property type="entry name" value="FMN_red"/>
    <property type="match status" value="1"/>
</dbReference>
<dbReference type="InterPro" id="IPR051796">
    <property type="entry name" value="ISF_SsuE-like"/>
</dbReference>
<dbReference type="GO" id="GO:0016491">
    <property type="term" value="F:oxidoreductase activity"/>
    <property type="evidence" value="ECO:0007669"/>
    <property type="project" value="InterPro"/>
</dbReference>
<dbReference type="AlphaFoldDB" id="A0A1W1VP99"/>
<keyword evidence="5" id="KW-1185">Reference proteome</keyword>
<dbReference type="OrthoDB" id="9790975at2"/>
<evidence type="ECO:0000256" key="1">
    <source>
        <dbReference type="ARBA" id="ARBA00022630"/>
    </source>
</evidence>
<reference evidence="4 5" key="1">
    <citation type="submission" date="2017-04" db="EMBL/GenBank/DDBJ databases">
        <authorList>
            <person name="Afonso C.L."/>
            <person name="Miller P.J."/>
            <person name="Scott M.A."/>
            <person name="Spackman E."/>
            <person name="Goraichik I."/>
            <person name="Dimitrov K.M."/>
            <person name="Suarez D.L."/>
            <person name="Swayne D.E."/>
        </authorList>
    </citation>
    <scope>NUCLEOTIDE SEQUENCE [LARGE SCALE GENOMIC DNA]</scope>
    <source>
        <strain evidence="4 5">ToBE</strain>
    </source>
</reference>
<dbReference type="PANTHER" id="PTHR43278:SF3">
    <property type="entry name" value="IRON-SULFUR FLAVOPROTEIN MJ0731"/>
    <property type="match status" value="1"/>
</dbReference>
<organism evidence="4 5">
    <name type="scientific">Thermanaeromonas toyohensis ToBE</name>
    <dbReference type="NCBI Taxonomy" id="698762"/>
    <lineage>
        <taxon>Bacteria</taxon>
        <taxon>Bacillati</taxon>
        <taxon>Bacillota</taxon>
        <taxon>Clostridia</taxon>
        <taxon>Neomoorellales</taxon>
        <taxon>Neomoorellaceae</taxon>
        <taxon>Thermanaeromonas</taxon>
    </lineage>
</organism>
<sequence>MIFVLGICGSPRKGNSYYLLEKALESAREVAPKEVKTELYSVRGKKFAPCISCFKCGELQGECVIKDDFQELREKWVEADVIIYSVPVYHMGIPAQLKAFIDRLGNSLFGRYSNLFPGEAKLPRSLKVIGAIAQGAHLYSGQEHTLTDLINHALVMGCVPVTGDMWETYIGAGAWTYNDVGRNVLADKSEESSLDMRVALRGTASLARRAVELAIILKSGGKVEAKRLEVDPVYIPFLARVRGEVTSQ</sequence>
<dbReference type="RefSeq" id="WP_084664762.1">
    <property type="nucleotide sequence ID" value="NZ_LT838272.1"/>
</dbReference>
<dbReference type="PANTHER" id="PTHR43278">
    <property type="entry name" value="NAD(P)H-DEPENDENT FMN-CONTAINING OXIDOREDUCTASE YWQN-RELATED"/>
    <property type="match status" value="1"/>
</dbReference>
<dbReference type="Proteomes" id="UP000192569">
    <property type="component" value="Chromosome I"/>
</dbReference>
<name>A0A1W1VP99_9FIRM</name>
<proteinExistence type="predicted"/>
<dbReference type="STRING" id="698762.SAMN00808754_1190"/>
<dbReference type="InterPro" id="IPR029039">
    <property type="entry name" value="Flavoprotein-like_sf"/>
</dbReference>
<accession>A0A1W1VP99</accession>
<evidence type="ECO:0000256" key="2">
    <source>
        <dbReference type="ARBA" id="ARBA00022643"/>
    </source>
</evidence>
<dbReference type="InterPro" id="IPR005025">
    <property type="entry name" value="FMN_Rdtase-like_dom"/>
</dbReference>
<evidence type="ECO:0000313" key="4">
    <source>
        <dbReference type="EMBL" id="SMB95205.1"/>
    </source>
</evidence>
<dbReference type="SUPFAM" id="SSF52218">
    <property type="entry name" value="Flavoproteins"/>
    <property type="match status" value="1"/>
</dbReference>
<gene>
    <name evidence="4" type="ORF">SAMN00808754_1190</name>
</gene>